<protein>
    <submittedName>
        <fullName evidence="4">Class I SAM-dependent methyltransferase</fullName>
        <ecNumber evidence="4">2.1.1.-</ecNumber>
    </submittedName>
</protein>
<reference evidence="4 5" key="1">
    <citation type="journal article" date="2019" name="Int. J. Syst. Evol. Microbiol.">
        <title>The Global Catalogue of Microorganisms (GCM) 10K type strain sequencing project: providing services to taxonomists for standard genome sequencing and annotation.</title>
        <authorList>
            <consortium name="The Broad Institute Genomics Platform"/>
            <consortium name="The Broad Institute Genome Sequencing Center for Infectious Disease"/>
            <person name="Wu L."/>
            <person name="Ma J."/>
        </authorList>
    </citation>
    <scope>NUCLEOTIDE SEQUENCE [LARGE SCALE GENOMIC DNA]</scope>
    <source>
        <strain evidence="4 5">DT31</strain>
    </source>
</reference>
<dbReference type="Proteomes" id="UP001596461">
    <property type="component" value="Unassembled WGS sequence"/>
</dbReference>
<proteinExistence type="predicted"/>
<dbReference type="PANTHER" id="PTHR44942">
    <property type="entry name" value="METHYLTRANSF_11 DOMAIN-CONTAINING PROTEIN"/>
    <property type="match status" value="1"/>
</dbReference>
<dbReference type="InterPro" id="IPR051052">
    <property type="entry name" value="Diverse_substrate_MTase"/>
</dbReference>
<dbReference type="InterPro" id="IPR041698">
    <property type="entry name" value="Methyltransf_25"/>
</dbReference>
<keyword evidence="5" id="KW-1185">Reference proteome</keyword>
<accession>A0ABD5WH04</accession>
<dbReference type="EMBL" id="JBHTAH010000008">
    <property type="protein sequence ID" value="MFC7070104.1"/>
    <property type="molecule type" value="Genomic_DNA"/>
</dbReference>
<organism evidence="4 5">
    <name type="scientific">Halobaculum lipolyticum</name>
    <dbReference type="NCBI Taxonomy" id="3032001"/>
    <lineage>
        <taxon>Archaea</taxon>
        <taxon>Methanobacteriati</taxon>
        <taxon>Methanobacteriota</taxon>
        <taxon>Stenosarchaea group</taxon>
        <taxon>Halobacteria</taxon>
        <taxon>Halobacteriales</taxon>
        <taxon>Haloferacaceae</taxon>
        <taxon>Halobaculum</taxon>
    </lineage>
</organism>
<dbReference type="GeneID" id="81124968"/>
<comment type="caution">
    <text evidence="4">The sequence shown here is derived from an EMBL/GenBank/DDBJ whole genome shotgun (WGS) entry which is preliminary data.</text>
</comment>
<evidence type="ECO:0000256" key="1">
    <source>
        <dbReference type="ARBA" id="ARBA00022603"/>
    </source>
</evidence>
<sequence>MPDGPRFDSTAEHYARHRPGYDDAVIDHLRERFSLDGGEGGGDSGSGSSVLDLGCGTGELAVPLAPHVDEVVAVDPSPAMLDAVRARATETGVENVRTVRGDDTDVGTLDAASGPFRLTTMGRSFHWTDGAATLERVREETEPGGGVALVSDDEWLTKGTEDWQAAVYAVADEYLDDLPERTGPVAYDRTWADHLRAAGFDDVRVESVSERRELDADAVVGYVLSLSFCSPAELGADLSAFESELRSRLADVGAPFAYDRTVEVTSGIG</sequence>
<dbReference type="InterPro" id="IPR029063">
    <property type="entry name" value="SAM-dependent_MTases_sf"/>
</dbReference>
<keyword evidence="1 4" id="KW-0489">Methyltransferase</keyword>
<gene>
    <name evidence="4" type="ORF">ACFQL9_10675</name>
</gene>
<dbReference type="AlphaFoldDB" id="A0ABD5WH04"/>
<keyword evidence="2 4" id="KW-0808">Transferase</keyword>
<dbReference type="RefSeq" id="WP_284033054.1">
    <property type="nucleotide sequence ID" value="NZ_CP126154.1"/>
</dbReference>
<dbReference type="EC" id="2.1.1.-" evidence="4"/>
<dbReference type="PANTHER" id="PTHR44942:SF4">
    <property type="entry name" value="METHYLTRANSFERASE TYPE 11 DOMAIN-CONTAINING PROTEIN"/>
    <property type="match status" value="1"/>
</dbReference>
<evidence type="ECO:0000259" key="3">
    <source>
        <dbReference type="Pfam" id="PF13649"/>
    </source>
</evidence>
<evidence type="ECO:0000256" key="2">
    <source>
        <dbReference type="ARBA" id="ARBA00022679"/>
    </source>
</evidence>
<dbReference type="CDD" id="cd02440">
    <property type="entry name" value="AdoMet_MTases"/>
    <property type="match status" value="1"/>
</dbReference>
<dbReference type="GO" id="GO:0032259">
    <property type="term" value="P:methylation"/>
    <property type="evidence" value="ECO:0007669"/>
    <property type="project" value="UniProtKB-KW"/>
</dbReference>
<dbReference type="GO" id="GO:0008168">
    <property type="term" value="F:methyltransferase activity"/>
    <property type="evidence" value="ECO:0007669"/>
    <property type="project" value="UniProtKB-KW"/>
</dbReference>
<feature type="domain" description="Methyltransferase" evidence="3">
    <location>
        <begin position="50"/>
        <end position="145"/>
    </location>
</feature>
<dbReference type="Pfam" id="PF13649">
    <property type="entry name" value="Methyltransf_25"/>
    <property type="match status" value="1"/>
</dbReference>
<dbReference type="Gene3D" id="3.40.50.150">
    <property type="entry name" value="Vaccinia Virus protein VP39"/>
    <property type="match status" value="1"/>
</dbReference>
<evidence type="ECO:0000313" key="4">
    <source>
        <dbReference type="EMBL" id="MFC7070104.1"/>
    </source>
</evidence>
<name>A0ABD5WH04_9EURY</name>
<evidence type="ECO:0000313" key="5">
    <source>
        <dbReference type="Proteomes" id="UP001596461"/>
    </source>
</evidence>
<dbReference type="SUPFAM" id="SSF53335">
    <property type="entry name" value="S-adenosyl-L-methionine-dependent methyltransferases"/>
    <property type="match status" value="1"/>
</dbReference>